<name>A0A859DQ83_9FIRM</name>
<evidence type="ECO:0000313" key="11">
    <source>
        <dbReference type="Proteomes" id="UP000509623"/>
    </source>
</evidence>
<dbReference type="InterPro" id="IPR020103">
    <property type="entry name" value="PsdUridine_synth_cat_dom_sf"/>
</dbReference>
<proteinExistence type="inferred from homology"/>
<reference evidence="9" key="2">
    <citation type="journal article" date="2021" name="Appl. Environ. Microbiol.">
        <title>Adaptability of a Caproate-Producing Bacterium Contributes to Its Dominance in an Anaerobic Fermentation System.</title>
        <authorList>
            <person name="Wang H."/>
            <person name="Gu Y."/>
            <person name="Zhou W."/>
            <person name="Zhao D."/>
            <person name="Qiao Z."/>
            <person name="Zheng J."/>
            <person name="Gao J."/>
            <person name="Chen X."/>
            <person name="Ren C."/>
            <person name="Xu Y."/>
        </authorList>
    </citation>
    <scope>NUCLEOTIDE SEQUENCE</scope>
    <source>
        <strain evidence="9">JNU-WLY1368</strain>
    </source>
</reference>
<keyword evidence="2 4" id="KW-0694">RNA-binding</keyword>
<dbReference type="GO" id="GO:0120159">
    <property type="term" value="F:rRNA pseudouridine synthase activity"/>
    <property type="evidence" value="ECO:0007669"/>
    <property type="project" value="UniProtKB-ARBA"/>
</dbReference>
<gene>
    <name evidence="8" type="ORF">GJQ69_05635</name>
    <name evidence="9" type="ORF">GKP14_07905</name>
</gene>
<dbReference type="Gene3D" id="3.10.290.10">
    <property type="entry name" value="RNA-binding S4 domain"/>
    <property type="match status" value="1"/>
</dbReference>
<dbReference type="Pfam" id="PF00849">
    <property type="entry name" value="PseudoU_synth_2"/>
    <property type="match status" value="1"/>
</dbReference>
<dbReference type="GO" id="GO:0005829">
    <property type="term" value="C:cytosol"/>
    <property type="evidence" value="ECO:0007669"/>
    <property type="project" value="UniProtKB-ARBA"/>
</dbReference>
<reference evidence="9" key="3">
    <citation type="journal article" date="2022" name="Int. J. Syst. Evol. Microbiol.">
        <title>Caproicibacterium lactatifermentans sp. nov., isolated from pit clay used for the production of Chinese strong aroma-type liquor.</title>
        <authorList>
            <person name="Wang H."/>
            <person name="Gu Y."/>
            <person name="Zhao D."/>
            <person name="Qiao Z."/>
            <person name="Zheng J."/>
            <person name="Gao J."/>
            <person name="Ren C."/>
            <person name="Xu Y."/>
        </authorList>
    </citation>
    <scope>NUCLEOTIDE SEQUENCE</scope>
    <source>
        <strain evidence="9">JNU-WLY1368</strain>
    </source>
</reference>
<dbReference type="GO" id="GO:0003723">
    <property type="term" value="F:RNA binding"/>
    <property type="evidence" value="ECO:0007669"/>
    <property type="project" value="UniProtKB-KW"/>
</dbReference>
<dbReference type="CDD" id="cd02870">
    <property type="entry name" value="PseudoU_synth_RsuA_like"/>
    <property type="match status" value="1"/>
</dbReference>
<evidence type="ECO:0000256" key="1">
    <source>
        <dbReference type="ARBA" id="ARBA00008348"/>
    </source>
</evidence>
<dbReference type="PANTHER" id="PTHR47683:SF2">
    <property type="entry name" value="RNA-BINDING S4 DOMAIN-CONTAINING PROTEIN"/>
    <property type="match status" value="1"/>
</dbReference>
<sequence>MAEKIRLQKILADAGVASRRKAEEMIAAGDVRVNDQPVQVGDKADPKHDKITVKGRLLKTHTPNVYLLLHKPRGFITTMSDEKGRKCVADLVKDIPERVYPVGRLDRESEGLLLMTNDGAFANAMTHPSRHVPKTYRVTVHPSITEEQLTQMAVGIVIDGRRTAPAQVRVLKQEQGRVVLEIILHEGRNRQIRKMCEALGLEVARLKRTAIGPLRLGMLQPGDYRELTAQEINQLNAAAKADRQSDSTSAPRPHNSRR</sequence>
<evidence type="ECO:0000259" key="7">
    <source>
        <dbReference type="SMART" id="SM00363"/>
    </source>
</evidence>
<evidence type="ECO:0000256" key="2">
    <source>
        <dbReference type="ARBA" id="ARBA00022884"/>
    </source>
</evidence>
<dbReference type="NCBIfam" id="TIGR00093">
    <property type="entry name" value="pseudouridine synthase"/>
    <property type="match status" value="1"/>
</dbReference>
<protein>
    <recommendedName>
        <fullName evidence="5">Pseudouridine synthase</fullName>
        <ecNumber evidence="5">5.4.99.-</ecNumber>
    </recommendedName>
</protein>
<dbReference type="InterPro" id="IPR042092">
    <property type="entry name" value="PsdUridine_s_RsuA/RluB/E/F_cat"/>
</dbReference>
<reference evidence="10 11" key="1">
    <citation type="submission" date="2019-11" db="EMBL/GenBank/DDBJ databases">
        <authorList>
            <person name="Ren C."/>
            <person name="Wang H."/>
            <person name="Xu Y."/>
        </authorList>
    </citation>
    <scope>NUCLEOTIDE SEQUENCE [LARGE SCALE GENOMIC DNA]</scope>
    <source>
        <strain evidence="11">JNU-WLY1368</strain>
        <strain evidence="8 10">LBM 19010</strain>
    </source>
</reference>
<dbReference type="PROSITE" id="PS50889">
    <property type="entry name" value="S4"/>
    <property type="match status" value="1"/>
</dbReference>
<dbReference type="InterPro" id="IPR036986">
    <property type="entry name" value="S4_RNA-bd_sf"/>
</dbReference>
<dbReference type="FunFam" id="3.30.70.1560:FF:000001">
    <property type="entry name" value="Pseudouridine synthase"/>
    <property type="match status" value="1"/>
</dbReference>
<dbReference type="InterPro" id="IPR018496">
    <property type="entry name" value="PsdUridine_synth_RsuA/RluB_CS"/>
</dbReference>
<comment type="similarity">
    <text evidence="1 5">Belongs to the pseudouridine synthase RsuA family.</text>
</comment>
<dbReference type="InterPro" id="IPR006145">
    <property type="entry name" value="PsdUridine_synth_RsuA/RluA"/>
</dbReference>
<dbReference type="Gene3D" id="3.30.70.580">
    <property type="entry name" value="Pseudouridine synthase I, catalytic domain, N-terminal subdomain"/>
    <property type="match status" value="1"/>
</dbReference>
<evidence type="ECO:0000256" key="6">
    <source>
        <dbReference type="SAM" id="MobiDB-lite"/>
    </source>
</evidence>
<evidence type="ECO:0000256" key="3">
    <source>
        <dbReference type="ARBA" id="ARBA00023235"/>
    </source>
</evidence>
<dbReference type="SUPFAM" id="SSF55120">
    <property type="entry name" value="Pseudouridine synthase"/>
    <property type="match status" value="1"/>
</dbReference>
<dbReference type="InterPro" id="IPR000748">
    <property type="entry name" value="PsdUridine_synth_RsuA/RluB/E/F"/>
</dbReference>
<dbReference type="Proteomes" id="UP000501316">
    <property type="component" value="Chromosome"/>
</dbReference>
<dbReference type="SMART" id="SM00363">
    <property type="entry name" value="S4"/>
    <property type="match status" value="1"/>
</dbReference>
<dbReference type="EMBL" id="CP046051">
    <property type="protein sequence ID" value="QKN24008.1"/>
    <property type="molecule type" value="Genomic_DNA"/>
</dbReference>
<evidence type="ECO:0000256" key="4">
    <source>
        <dbReference type="PROSITE-ProRule" id="PRU00182"/>
    </source>
</evidence>
<keyword evidence="3 5" id="KW-0413">Isomerase</keyword>
<evidence type="ECO:0000313" key="10">
    <source>
        <dbReference type="Proteomes" id="UP000501316"/>
    </source>
</evidence>
<organism evidence="8 10">
    <name type="scientific">Caproicibacterium lactatifermentans</name>
    <dbReference type="NCBI Taxonomy" id="2666138"/>
    <lineage>
        <taxon>Bacteria</taxon>
        <taxon>Bacillati</taxon>
        <taxon>Bacillota</taxon>
        <taxon>Clostridia</taxon>
        <taxon>Eubacteriales</taxon>
        <taxon>Oscillospiraceae</taxon>
        <taxon>Caproicibacterium</taxon>
    </lineage>
</organism>
<evidence type="ECO:0000313" key="9">
    <source>
        <dbReference type="EMBL" id="QKO30921.1"/>
    </source>
</evidence>
<dbReference type="InterPro" id="IPR050343">
    <property type="entry name" value="RsuA_PseudoU_synthase"/>
</dbReference>
<dbReference type="PANTHER" id="PTHR47683">
    <property type="entry name" value="PSEUDOURIDINE SYNTHASE FAMILY PROTEIN-RELATED"/>
    <property type="match status" value="1"/>
</dbReference>
<evidence type="ECO:0000256" key="5">
    <source>
        <dbReference type="RuleBase" id="RU003887"/>
    </source>
</evidence>
<dbReference type="SUPFAM" id="SSF55174">
    <property type="entry name" value="Alpha-L RNA-binding motif"/>
    <property type="match status" value="1"/>
</dbReference>
<dbReference type="InterPro" id="IPR020094">
    <property type="entry name" value="TruA/RsuA/RluB/E/F_N"/>
</dbReference>
<evidence type="ECO:0000313" key="8">
    <source>
        <dbReference type="EMBL" id="QKN24008.1"/>
    </source>
</evidence>
<dbReference type="FunFam" id="3.10.290.10:FF:000003">
    <property type="entry name" value="Pseudouridine synthase"/>
    <property type="match status" value="1"/>
</dbReference>
<dbReference type="AlphaFoldDB" id="A0A859DQ83"/>
<dbReference type="Proteomes" id="UP000509623">
    <property type="component" value="Chromosome"/>
</dbReference>
<dbReference type="CDD" id="cd00165">
    <property type="entry name" value="S4"/>
    <property type="match status" value="1"/>
</dbReference>
<dbReference type="Pfam" id="PF01479">
    <property type="entry name" value="S4"/>
    <property type="match status" value="1"/>
</dbReference>
<dbReference type="Gene3D" id="3.30.70.1560">
    <property type="entry name" value="Alpha-L RNA-binding motif"/>
    <property type="match status" value="1"/>
</dbReference>
<feature type="region of interest" description="Disordered" evidence="6">
    <location>
        <begin position="237"/>
        <end position="258"/>
    </location>
</feature>
<dbReference type="EMBL" id="CP046161">
    <property type="protein sequence ID" value="QKO30921.1"/>
    <property type="molecule type" value="Genomic_DNA"/>
</dbReference>
<dbReference type="EC" id="5.4.99.-" evidence="5"/>
<dbReference type="RefSeq" id="WP_086035663.1">
    <property type="nucleotide sequence ID" value="NZ_CP046051.1"/>
</dbReference>
<feature type="domain" description="RNA-binding S4" evidence="7">
    <location>
        <begin position="5"/>
        <end position="63"/>
    </location>
</feature>
<dbReference type="PROSITE" id="PS01149">
    <property type="entry name" value="PSI_RSU"/>
    <property type="match status" value="1"/>
</dbReference>
<dbReference type="InterPro" id="IPR002942">
    <property type="entry name" value="S4_RNA-bd"/>
</dbReference>
<dbReference type="KEGG" id="clf:GJQ69_05635"/>
<keyword evidence="11" id="KW-1185">Reference proteome</keyword>
<accession>A0A859DQ83</accession>
<dbReference type="GO" id="GO:0000455">
    <property type="term" value="P:enzyme-directed rRNA pseudouridine synthesis"/>
    <property type="evidence" value="ECO:0007669"/>
    <property type="project" value="UniProtKB-ARBA"/>
</dbReference>